<proteinExistence type="predicted"/>
<protein>
    <recommendedName>
        <fullName evidence="4">Actin-binding WH2 domain-containing protein</fullName>
    </recommendedName>
</protein>
<organism evidence="2 3">
    <name type="scientific">Limnoglobus roseus</name>
    <dbReference type="NCBI Taxonomy" id="2598579"/>
    <lineage>
        <taxon>Bacteria</taxon>
        <taxon>Pseudomonadati</taxon>
        <taxon>Planctomycetota</taxon>
        <taxon>Planctomycetia</taxon>
        <taxon>Gemmatales</taxon>
        <taxon>Gemmataceae</taxon>
        <taxon>Limnoglobus</taxon>
    </lineage>
</organism>
<keyword evidence="1" id="KW-0812">Transmembrane</keyword>
<feature type="transmembrane region" description="Helical" evidence="1">
    <location>
        <begin position="31"/>
        <end position="49"/>
    </location>
</feature>
<dbReference type="EMBL" id="CP042425">
    <property type="protein sequence ID" value="QEL20035.1"/>
    <property type="molecule type" value="Genomic_DNA"/>
</dbReference>
<feature type="transmembrane region" description="Helical" evidence="1">
    <location>
        <begin position="192"/>
        <end position="211"/>
    </location>
</feature>
<evidence type="ECO:0000313" key="2">
    <source>
        <dbReference type="EMBL" id="QEL20035.1"/>
    </source>
</evidence>
<keyword evidence="1" id="KW-1133">Transmembrane helix</keyword>
<evidence type="ECO:0000256" key="1">
    <source>
        <dbReference type="SAM" id="Phobius"/>
    </source>
</evidence>
<dbReference type="AlphaFoldDB" id="A0A5C1AN92"/>
<dbReference type="RefSeq" id="WP_149114365.1">
    <property type="nucleotide sequence ID" value="NZ_CP042425.1"/>
</dbReference>
<feature type="transmembrane region" description="Helical" evidence="1">
    <location>
        <begin position="69"/>
        <end position="88"/>
    </location>
</feature>
<dbReference type="Proteomes" id="UP000324974">
    <property type="component" value="Chromosome"/>
</dbReference>
<sequence length="246" mass="26774">MNAFRELDRILRGEPIGETATPLHLRPVVKVLLLLAVAYGCCMGSFGLFGREEPEFRQVVASAVKVPALFSLTLAVTFPSLYVFNTLLGTRLHLSELARVLTCGMAVLISVLAALGPIVAFFSSTTINYSFILLLNVAVFTVAGLFGVSFLFRVLARSPGGSVVVTPPAEEARSESPLPVARPVRAANVGTVFYVWLVAFGLVGAQMAWVLRPFVGSPFLPFTWFRARESSFFEAVFKSLRHLFGL</sequence>
<dbReference type="OrthoDB" id="257692at2"/>
<feature type="transmembrane region" description="Helical" evidence="1">
    <location>
        <begin position="129"/>
        <end position="152"/>
    </location>
</feature>
<keyword evidence="3" id="KW-1185">Reference proteome</keyword>
<dbReference type="KEGG" id="lrs:PX52LOC_07121"/>
<name>A0A5C1AN92_9BACT</name>
<gene>
    <name evidence="2" type="ORF">PX52LOC_07121</name>
</gene>
<evidence type="ECO:0000313" key="3">
    <source>
        <dbReference type="Proteomes" id="UP000324974"/>
    </source>
</evidence>
<feature type="transmembrane region" description="Helical" evidence="1">
    <location>
        <begin position="100"/>
        <end position="123"/>
    </location>
</feature>
<keyword evidence="1" id="KW-0472">Membrane</keyword>
<reference evidence="3" key="1">
    <citation type="submission" date="2019-08" db="EMBL/GenBank/DDBJ databases">
        <title>Limnoglobus roseus gen. nov., sp. nov., a novel freshwater planctomycete with a giant genome from the family Gemmataceae.</title>
        <authorList>
            <person name="Kulichevskaya I.S."/>
            <person name="Naumoff D.G."/>
            <person name="Miroshnikov K."/>
            <person name="Ivanova A."/>
            <person name="Philippov D.A."/>
            <person name="Hakobyan A."/>
            <person name="Rijpstra I.C."/>
            <person name="Sinninghe Damste J.S."/>
            <person name="Liesack W."/>
            <person name="Dedysh S.N."/>
        </authorList>
    </citation>
    <scope>NUCLEOTIDE SEQUENCE [LARGE SCALE GENOMIC DNA]</scope>
    <source>
        <strain evidence="3">PX52</strain>
    </source>
</reference>
<evidence type="ECO:0008006" key="4">
    <source>
        <dbReference type="Google" id="ProtNLM"/>
    </source>
</evidence>
<accession>A0A5C1AN92</accession>